<sequence>MSDLSSLLSLSPLPYFSLHATARHCVRPLPTPSLSRKKKC</sequence>
<reference evidence="1" key="2">
    <citation type="journal article" date="2015" name="Data Brief">
        <title>Shoot transcriptome of the giant reed, Arundo donax.</title>
        <authorList>
            <person name="Barrero R.A."/>
            <person name="Guerrero F.D."/>
            <person name="Moolhuijzen P."/>
            <person name="Goolsby J.A."/>
            <person name="Tidwell J."/>
            <person name="Bellgard S.E."/>
            <person name="Bellgard M.I."/>
        </authorList>
    </citation>
    <scope>NUCLEOTIDE SEQUENCE</scope>
    <source>
        <tissue evidence="1">Shoot tissue taken approximately 20 cm above the soil surface</tissue>
    </source>
</reference>
<dbReference type="EMBL" id="GBRH01167298">
    <property type="protein sequence ID" value="JAE30598.1"/>
    <property type="molecule type" value="Transcribed_RNA"/>
</dbReference>
<dbReference type="AlphaFoldDB" id="A0A0A9HCK6"/>
<organism evidence="1">
    <name type="scientific">Arundo donax</name>
    <name type="common">Giant reed</name>
    <name type="synonym">Donax arundinaceus</name>
    <dbReference type="NCBI Taxonomy" id="35708"/>
    <lineage>
        <taxon>Eukaryota</taxon>
        <taxon>Viridiplantae</taxon>
        <taxon>Streptophyta</taxon>
        <taxon>Embryophyta</taxon>
        <taxon>Tracheophyta</taxon>
        <taxon>Spermatophyta</taxon>
        <taxon>Magnoliopsida</taxon>
        <taxon>Liliopsida</taxon>
        <taxon>Poales</taxon>
        <taxon>Poaceae</taxon>
        <taxon>PACMAD clade</taxon>
        <taxon>Arundinoideae</taxon>
        <taxon>Arundineae</taxon>
        <taxon>Arundo</taxon>
    </lineage>
</organism>
<reference evidence="1" key="1">
    <citation type="submission" date="2014-09" db="EMBL/GenBank/DDBJ databases">
        <authorList>
            <person name="Magalhaes I.L.F."/>
            <person name="Oliveira U."/>
            <person name="Santos F.R."/>
            <person name="Vidigal T.H.D.A."/>
            <person name="Brescovit A.D."/>
            <person name="Santos A.J."/>
        </authorList>
    </citation>
    <scope>NUCLEOTIDE SEQUENCE</scope>
    <source>
        <tissue evidence="1">Shoot tissue taken approximately 20 cm above the soil surface</tissue>
    </source>
</reference>
<proteinExistence type="predicted"/>
<protein>
    <submittedName>
        <fullName evidence="1">Uncharacterized protein</fullName>
    </submittedName>
</protein>
<evidence type="ECO:0000313" key="1">
    <source>
        <dbReference type="EMBL" id="JAE30598.1"/>
    </source>
</evidence>
<accession>A0A0A9HCK6</accession>
<name>A0A0A9HCK6_ARUDO</name>